<proteinExistence type="predicted"/>
<dbReference type="AlphaFoldDB" id="A0A9N7YX43"/>
<gene>
    <name evidence="5" type="ORF">PLEPLA_LOCUS28883</name>
</gene>
<dbReference type="GO" id="GO:0046872">
    <property type="term" value="F:metal ion binding"/>
    <property type="evidence" value="ECO:0007669"/>
    <property type="project" value="UniProtKB-KW"/>
</dbReference>
<keyword evidence="3" id="KW-0472">Membrane</keyword>
<organism evidence="5 6">
    <name type="scientific">Pleuronectes platessa</name>
    <name type="common">European plaice</name>
    <dbReference type="NCBI Taxonomy" id="8262"/>
    <lineage>
        <taxon>Eukaryota</taxon>
        <taxon>Metazoa</taxon>
        <taxon>Chordata</taxon>
        <taxon>Craniata</taxon>
        <taxon>Vertebrata</taxon>
        <taxon>Euteleostomi</taxon>
        <taxon>Actinopterygii</taxon>
        <taxon>Neopterygii</taxon>
        <taxon>Teleostei</taxon>
        <taxon>Neoteleostei</taxon>
        <taxon>Acanthomorphata</taxon>
        <taxon>Carangaria</taxon>
        <taxon>Pleuronectiformes</taxon>
        <taxon>Pleuronectoidei</taxon>
        <taxon>Pleuronectidae</taxon>
        <taxon>Pleuronectes</taxon>
    </lineage>
</organism>
<keyword evidence="3" id="KW-0812">Transmembrane</keyword>
<feature type="domain" description="PDEase" evidence="4">
    <location>
        <begin position="51"/>
        <end position="179"/>
    </location>
</feature>
<name>A0A9N7YX43_PLEPL</name>
<sequence length="179" mass="21740">MEHQEHQEQQDMEGMKVVEIEKCRNDIKKLREEMASRHNSNFLEDNKKLTPRRDVPSYPKYMLSQQTIDALKKPYFDVWLWEANEETVEALRFPTFDAWQWEPKEMLSCLEHMYHDLGLVKDFNINPITLKRWLLCIHDNYRNNAFHNFRHCFCVTQMMYSMICLCSLQVISFIKMRLL</sequence>
<dbReference type="Proteomes" id="UP001153269">
    <property type="component" value="Unassembled WGS sequence"/>
</dbReference>
<dbReference type="InterPro" id="IPR036971">
    <property type="entry name" value="PDEase_catalytic_dom_sf"/>
</dbReference>
<accession>A0A9N7YX43</accession>
<dbReference type="EMBL" id="CADEAL010002559">
    <property type="protein sequence ID" value="CAB1441097.1"/>
    <property type="molecule type" value="Genomic_DNA"/>
</dbReference>
<dbReference type="PROSITE" id="PS51845">
    <property type="entry name" value="PDEASE_I_2"/>
    <property type="match status" value="1"/>
</dbReference>
<keyword evidence="3" id="KW-1133">Transmembrane helix</keyword>
<reference evidence="5" key="1">
    <citation type="submission" date="2020-03" db="EMBL/GenBank/DDBJ databases">
        <authorList>
            <person name="Weist P."/>
        </authorList>
    </citation>
    <scope>NUCLEOTIDE SEQUENCE</scope>
</reference>
<feature type="transmembrane region" description="Helical" evidence="3">
    <location>
        <begin position="158"/>
        <end position="174"/>
    </location>
</feature>
<evidence type="ECO:0000256" key="3">
    <source>
        <dbReference type="SAM" id="Phobius"/>
    </source>
</evidence>
<evidence type="ECO:0000259" key="4">
    <source>
        <dbReference type="PROSITE" id="PS51845"/>
    </source>
</evidence>
<keyword evidence="2" id="KW-0378">Hydrolase</keyword>
<dbReference type="PANTHER" id="PTHR11347">
    <property type="entry name" value="CYCLIC NUCLEOTIDE PHOSPHODIESTERASE"/>
    <property type="match status" value="1"/>
</dbReference>
<evidence type="ECO:0000313" key="6">
    <source>
        <dbReference type="Proteomes" id="UP001153269"/>
    </source>
</evidence>
<evidence type="ECO:0000313" key="5">
    <source>
        <dbReference type="EMBL" id="CAB1441097.1"/>
    </source>
</evidence>
<evidence type="ECO:0000256" key="2">
    <source>
        <dbReference type="ARBA" id="ARBA00022801"/>
    </source>
</evidence>
<dbReference type="GO" id="GO:0004114">
    <property type="term" value="F:3',5'-cyclic-nucleotide phosphodiesterase activity"/>
    <property type="evidence" value="ECO:0007669"/>
    <property type="project" value="InterPro"/>
</dbReference>
<keyword evidence="1" id="KW-0479">Metal-binding</keyword>
<dbReference type="Gene3D" id="1.10.1300.10">
    <property type="entry name" value="3'5'-cyclic nucleotide phosphodiesterase, catalytic domain"/>
    <property type="match status" value="1"/>
</dbReference>
<dbReference type="GO" id="GO:0007165">
    <property type="term" value="P:signal transduction"/>
    <property type="evidence" value="ECO:0007669"/>
    <property type="project" value="InterPro"/>
</dbReference>
<dbReference type="SUPFAM" id="SSF109604">
    <property type="entry name" value="HD-domain/PDEase-like"/>
    <property type="match status" value="1"/>
</dbReference>
<evidence type="ECO:0000256" key="1">
    <source>
        <dbReference type="ARBA" id="ARBA00022723"/>
    </source>
</evidence>
<protein>
    <recommendedName>
        <fullName evidence="4">PDEase domain-containing protein</fullName>
    </recommendedName>
</protein>
<dbReference type="InterPro" id="IPR002073">
    <property type="entry name" value="PDEase_catalytic_dom"/>
</dbReference>
<keyword evidence="6" id="KW-1185">Reference proteome</keyword>
<comment type="caution">
    <text evidence="5">The sequence shown here is derived from an EMBL/GenBank/DDBJ whole genome shotgun (WGS) entry which is preliminary data.</text>
</comment>